<evidence type="ECO:0000256" key="1">
    <source>
        <dbReference type="ARBA" id="ARBA00023242"/>
    </source>
</evidence>
<dbReference type="InterPro" id="IPR036864">
    <property type="entry name" value="Zn2-C6_fun-type_DNA-bd_sf"/>
</dbReference>
<dbReference type="GO" id="GO:0000981">
    <property type="term" value="F:DNA-binding transcription factor activity, RNA polymerase II-specific"/>
    <property type="evidence" value="ECO:0007669"/>
    <property type="project" value="InterPro"/>
</dbReference>
<dbReference type="EMBL" id="CABFOC020000039">
    <property type="protein sequence ID" value="CAH0051065.1"/>
    <property type="molecule type" value="Genomic_DNA"/>
</dbReference>
<name>A0A9N9Z938_9HYPO</name>
<dbReference type="PANTHER" id="PTHR37540:SF5">
    <property type="entry name" value="TRANSCRIPTION FACTOR DOMAIN-CONTAINING PROTEIN"/>
    <property type="match status" value="1"/>
</dbReference>
<dbReference type="InterPro" id="IPR001138">
    <property type="entry name" value="Zn2Cys6_DnaBD"/>
</dbReference>
<dbReference type="Proteomes" id="UP000775872">
    <property type="component" value="Unassembled WGS sequence"/>
</dbReference>
<dbReference type="PROSITE" id="PS50048">
    <property type="entry name" value="ZN2_CY6_FUNGAL_2"/>
    <property type="match status" value="1"/>
</dbReference>
<protein>
    <recommendedName>
        <fullName evidence="2">Zn(2)-C6 fungal-type domain-containing protein</fullName>
    </recommendedName>
</protein>
<evidence type="ECO:0000313" key="4">
    <source>
        <dbReference type="Proteomes" id="UP000775872"/>
    </source>
</evidence>
<gene>
    <name evidence="3" type="ORF">CSOL1703_00015961</name>
</gene>
<dbReference type="Pfam" id="PF00172">
    <property type="entry name" value="Zn_clus"/>
    <property type="match status" value="1"/>
</dbReference>
<evidence type="ECO:0000259" key="2">
    <source>
        <dbReference type="PROSITE" id="PS50048"/>
    </source>
</evidence>
<dbReference type="PROSITE" id="PS00463">
    <property type="entry name" value="ZN2_CY6_FUNGAL_1"/>
    <property type="match status" value="1"/>
</dbReference>
<reference evidence="4" key="1">
    <citation type="submission" date="2019-06" db="EMBL/GenBank/DDBJ databases">
        <authorList>
            <person name="Broberg M."/>
        </authorList>
    </citation>
    <scope>NUCLEOTIDE SEQUENCE [LARGE SCALE GENOMIC DNA]</scope>
</reference>
<feature type="domain" description="Zn(2)-C6 fungal-type" evidence="2">
    <location>
        <begin position="16"/>
        <end position="46"/>
    </location>
</feature>
<dbReference type="GO" id="GO:0008270">
    <property type="term" value="F:zinc ion binding"/>
    <property type="evidence" value="ECO:0007669"/>
    <property type="project" value="InterPro"/>
</dbReference>
<sequence length="460" mass="51795">METFSDSEVGSVALKACDRCRLNKKKCDRLFPGCTTCKKKLLKCSYDENRTQLEIRALRSQLEHLSNRNRKLSHPISPHQIAIDPIVTYPIPSRWYMPFLVNHYHEMQFPSFTRKGSLDTDEVSKKQWMQALLSDPCIFHGILFAASSHLDVLRGEVDNPVTEYHRRHAVKLLLDHISSSERVSVTAVATATYLWHYEVRIFIQRWSEADLAKAMSSNTMEGKIHKQGLQQMVKGNGGLSTIRLCGDRLSNLIMLIDIGDSILNASSPVFCVDEQSQHYDAPISLVSTVLCQSERALHESGIAEPLISLLRRVHNATLDFEYEPSAQPVEESIVISEPGVEGKFSTAVVLAAMIHLTSFQRRTRFSIDDNQDSVEKLRLCLSSLPQGSKCDIENELYVFLCFTGAAAARKNRAWFLAKAGPVVMSLNQSQLHHFKMAITRFCRILQTLEGAQGGNSEDDL</sequence>
<reference evidence="3 4" key="2">
    <citation type="submission" date="2021-10" db="EMBL/GenBank/DDBJ databases">
        <authorList>
            <person name="Piombo E."/>
        </authorList>
    </citation>
    <scope>NUCLEOTIDE SEQUENCE [LARGE SCALE GENOMIC DNA]</scope>
</reference>
<dbReference type="CDD" id="cd00067">
    <property type="entry name" value="GAL4"/>
    <property type="match status" value="1"/>
</dbReference>
<dbReference type="SMART" id="SM00066">
    <property type="entry name" value="GAL4"/>
    <property type="match status" value="1"/>
</dbReference>
<dbReference type="OrthoDB" id="270167at2759"/>
<dbReference type="AlphaFoldDB" id="A0A9N9Z938"/>
<dbReference type="PANTHER" id="PTHR37540">
    <property type="entry name" value="TRANSCRIPTION FACTOR (ACR-2), PUTATIVE-RELATED-RELATED"/>
    <property type="match status" value="1"/>
</dbReference>
<dbReference type="Gene3D" id="4.10.240.10">
    <property type="entry name" value="Zn(2)-C6 fungal-type DNA-binding domain"/>
    <property type="match status" value="1"/>
</dbReference>
<proteinExistence type="predicted"/>
<accession>A0A9N9Z938</accession>
<organism evidence="3 4">
    <name type="scientific">Clonostachys solani</name>
    <dbReference type="NCBI Taxonomy" id="160281"/>
    <lineage>
        <taxon>Eukaryota</taxon>
        <taxon>Fungi</taxon>
        <taxon>Dikarya</taxon>
        <taxon>Ascomycota</taxon>
        <taxon>Pezizomycotina</taxon>
        <taxon>Sordariomycetes</taxon>
        <taxon>Hypocreomycetidae</taxon>
        <taxon>Hypocreales</taxon>
        <taxon>Bionectriaceae</taxon>
        <taxon>Clonostachys</taxon>
    </lineage>
</organism>
<keyword evidence="4" id="KW-1185">Reference proteome</keyword>
<comment type="caution">
    <text evidence="3">The sequence shown here is derived from an EMBL/GenBank/DDBJ whole genome shotgun (WGS) entry which is preliminary data.</text>
</comment>
<evidence type="ECO:0000313" key="3">
    <source>
        <dbReference type="EMBL" id="CAH0051065.1"/>
    </source>
</evidence>
<dbReference type="SUPFAM" id="SSF57701">
    <property type="entry name" value="Zn2/Cys6 DNA-binding domain"/>
    <property type="match status" value="1"/>
</dbReference>
<keyword evidence="1" id="KW-0539">Nucleus</keyword>